<dbReference type="Proteomes" id="UP000601055">
    <property type="component" value="Unassembled WGS sequence"/>
</dbReference>
<dbReference type="RefSeq" id="WP_182923635.1">
    <property type="nucleotide sequence ID" value="NZ_WNXD01000002.1"/>
</dbReference>
<proteinExistence type="predicted"/>
<name>A0A923IVG9_9SPHI</name>
<sequence>MKKLLTLLTFFVISTSVCFGQTNTEYKTALKKMMVASGAENTCKVVINQMITAFKTKKSDVPEEFWTEMSAELLKTTIGDMADMLVPVYEKHLTLADINQLIAFYESPIGKKFAEKTPIITQESMQVGQQLGMKIGQKVVEKLKEKYN</sequence>
<keyword evidence="1" id="KW-0732">Signal</keyword>
<protein>
    <submittedName>
        <fullName evidence="3">DUF2059 domain-containing protein</fullName>
    </submittedName>
</protein>
<evidence type="ECO:0000256" key="1">
    <source>
        <dbReference type="SAM" id="SignalP"/>
    </source>
</evidence>
<comment type="caution">
    <text evidence="3">The sequence shown here is derived from an EMBL/GenBank/DDBJ whole genome shotgun (WGS) entry which is preliminary data.</text>
</comment>
<feature type="chain" id="PRO_5037311734" evidence="1">
    <location>
        <begin position="20"/>
        <end position="148"/>
    </location>
</feature>
<dbReference type="Pfam" id="PF09832">
    <property type="entry name" value="DUF2059"/>
    <property type="match status" value="1"/>
</dbReference>
<accession>A0A923IVG9</accession>
<dbReference type="AlphaFoldDB" id="A0A923IVG9"/>
<gene>
    <name evidence="3" type="ORF">GM921_16040</name>
</gene>
<feature type="signal peptide" evidence="1">
    <location>
        <begin position="1"/>
        <end position="19"/>
    </location>
</feature>
<organism evidence="3 4">
    <name type="scientific">Pedobacter planticolens</name>
    <dbReference type="NCBI Taxonomy" id="2679964"/>
    <lineage>
        <taxon>Bacteria</taxon>
        <taxon>Pseudomonadati</taxon>
        <taxon>Bacteroidota</taxon>
        <taxon>Sphingobacteriia</taxon>
        <taxon>Sphingobacteriales</taxon>
        <taxon>Sphingobacteriaceae</taxon>
        <taxon>Pedobacter</taxon>
    </lineage>
</organism>
<reference evidence="3" key="1">
    <citation type="submission" date="2019-11" db="EMBL/GenBank/DDBJ databases">
        <title>Description of Pedobacter sp. LMG 31464T.</title>
        <authorList>
            <person name="Carlier A."/>
            <person name="Qi S."/>
            <person name="Vandamme P."/>
        </authorList>
    </citation>
    <scope>NUCLEOTIDE SEQUENCE</scope>
    <source>
        <strain evidence="3">LMG 31464</strain>
    </source>
</reference>
<evidence type="ECO:0000313" key="3">
    <source>
        <dbReference type="EMBL" id="MBB2147015.1"/>
    </source>
</evidence>
<dbReference type="EMBL" id="WNXD01000002">
    <property type="protein sequence ID" value="MBB2147015.1"/>
    <property type="molecule type" value="Genomic_DNA"/>
</dbReference>
<dbReference type="InterPro" id="IPR018637">
    <property type="entry name" value="DUF2059"/>
</dbReference>
<keyword evidence="4" id="KW-1185">Reference proteome</keyword>
<feature type="domain" description="DUF2059" evidence="2">
    <location>
        <begin position="80"/>
        <end position="137"/>
    </location>
</feature>
<evidence type="ECO:0000313" key="4">
    <source>
        <dbReference type="Proteomes" id="UP000601055"/>
    </source>
</evidence>
<evidence type="ECO:0000259" key="2">
    <source>
        <dbReference type="Pfam" id="PF09832"/>
    </source>
</evidence>